<comment type="caution">
    <text evidence="1">The sequence shown here is derived from an EMBL/GenBank/DDBJ whole genome shotgun (WGS) entry which is preliminary data.</text>
</comment>
<keyword evidence="2" id="KW-1185">Reference proteome</keyword>
<dbReference type="EMBL" id="QZEI01000027">
    <property type="protein sequence ID" value="RLV59792.1"/>
    <property type="molecule type" value="Genomic_DNA"/>
</dbReference>
<reference evidence="1 2" key="1">
    <citation type="submission" date="2018-09" db="EMBL/GenBank/DDBJ databases">
        <title>Phylogeny of the Shewanellaceae, and recommendation for two new genera, Pseudoshewanella and Parashewanella.</title>
        <authorList>
            <person name="Wang G."/>
        </authorList>
    </citation>
    <scope>NUCLEOTIDE SEQUENCE [LARGE SCALE GENOMIC DNA]</scope>
    <source>
        <strain evidence="1 2">C51</strain>
    </source>
</reference>
<evidence type="ECO:0000313" key="2">
    <source>
        <dbReference type="Proteomes" id="UP000281474"/>
    </source>
</evidence>
<accession>A0A3L8Q0A8</accession>
<organism evidence="1 2">
    <name type="scientific">Parashewanella curva</name>
    <dbReference type="NCBI Taxonomy" id="2338552"/>
    <lineage>
        <taxon>Bacteria</taxon>
        <taxon>Pseudomonadati</taxon>
        <taxon>Pseudomonadota</taxon>
        <taxon>Gammaproteobacteria</taxon>
        <taxon>Alteromonadales</taxon>
        <taxon>Shewanellaceae</taxon>
        <taxon>Parashewanella</taxon>
    </lineage>
</organism>
<protein>
    <submittedName>
        <fullName evidence="1">Uncharacterized protein</fullName>
    </submittedName>
</protein>
<name>A0A3L8Q0A8_9GAMM</name>
<dbReference type="AlphaFoldDB" id="A0A3L8Q0A8"/>
<gene>
    <name evidence="1" type="ORF">D5018_10510</name>
</gene>
<sequence length="132" mass="15152">MLQQLIKLGLLKSQVPSPKSDQWQLSDRTASVLEHQSLLSIAIEIQPSYEPHEESLWVHKATLVLAAFDGGQDSSLQLDNEMWKLWCHYDESLDDKALKKAVAVQLAIAQYLEKGFKTKVEKKPKFEMRMRT</sequence>
<dbReference type="OrthoDB" id="6267269at2"/>
<dbReference type="Proteomes" id="UP000281474">
    <property type="component" value="Unassembled WGS sequence"/>
</dbReference>
<evidence type="ECO:0000313" key="1">
    <source>
        <dbReference type="EMBL" id="RLV59792.1"/>
    </source>
</evidence>
<dbReference type="RefSeq" id="WP_121838961.1">
    <property type="nucleotide sequence ID" value="NZ_ML014776.1"/>
</dbReference>
<proteinExistence type="predicted"/>